<dbReference type="InterPro" id="IPR050123">
    <property type="entry name" value="Prok_molybdopt-oxidoreductase"/>
</dbReference>
<dbReference type="PANTHER" id="PTHR43105:SF10">
    <property type="entry name" value="NADH-QUINONE OXIDOREDUCTASE SUBUNIT G"/>
    <property type="match status" value="1"/>
</dbReference>
<feature type="domain" description="4Fe-4S Mo/W bis-MGD-type" evidence="16">
    <location>
        <begin position="221"/>
        <end position="277"/>
    </location>
</feature>
<keyword evidence="19" id="KW-1185">Reference proteome</keyword>
<dbReference type="InterPro" id="IPR000283">
    <property type="entry name" value="NADH_UbQ_OxRdtase_75kDa_su_CS"/>
</dbReference>
<comment type="subunit">
    <text evidence="12">Composed of 13 different subunits. Subunits NuoCD, E, F, and G constitute the peripheral sector of the complex.</text>
</comment>
<dbReference type="Gene3D" id="3.30.200.210">
    <property type="match status" value="1"/>
</dbReference>
<keyword evidence="8 14" id="KW-0408">Iron</keyword>
<evidence type="ECO:0000256" key="13">
    <source>
        <dbReference type="ARBA" id="ARBA00047712"/>
    </source>
</evidence>
<comment type="caution">
    <text evidence="18">The sequence shown here is derived from an EMBL/GenBank/DDBJ whole genome shotgun (WGS) entry which is preliminary data.</text>
</comment>
<keyword evidence="5 14" id="KW-0874">Quinone</keyword>
<dbReference type="InterPro" id="IPR006656">
    <property type="entry name" value="Mopterin_OxRdtase"/>
</dbReference>
<evidence type="ECO:0000256" key="14">
    <source>
        <dbReference type="RuleBase" id="RU003525"/>
    </source>
</evidence>
<reference evidence="18 19" key="1">
    <citation type="submission" date="2023-09" db="EMBL/GenBank/DDBJ databases">
        <authorList>
            <person name="Rey-Velasco X."/>
        </authorList>
    </citation>
    <scope>NUCLEOTIDE SEQUENCE [LARGE SCALE GENOMIC DNA]</scope>
    <source>
        <strain evidence="18 19">W335</strain>
    </source>
</reference>
<dbReference type="SUPFAM" id="SSF50692">
    <property type="entry name" value="ADC-like"/>
    <property type="match status" value="1"/>
</dbReference>
<evidence type="ECO:0000256" key="4">
    <source>
        <dbReference type="ARBA" id="ARBA00022714"/>
    </source>
</evidence>
<dbReference type="PROSITE" id="PS51085">
    <property type="entry name" value="2FE2S_FER_2"/>
    <property type="match status" value="1"/>
</dbReference>
<evidence type="ECO:0000313" key="19">
    <source>
        <dbReference type="Proteomes" id="UP001251857"/>
    </source>
</evidence>
<comment type="catalytic activity">
    <reaction evidence="13 14">
        <text>a quinone + NADH + 5 H(+)(in) = a quinol + NAD(+) + 4 H(+)(out)</text>
        <dbReference type="Rhea" id="RHEA:57888"/>
        <dbReference type="ChEBI" id="CHEBI:15378"/>
        <dbReference type="ChEBI" id="CHEBI:24646"/>
        <dbReference type="ChEBI" id="CHEBI:57540"/>
        <dbReference type="ChEBI" id="CHEBI:57945"/>
        <dbReference type="ChEBI" id="CHEBI:132124"/>
    </reaction>
</comment>
<comment type="cofactor">
    <cofactor evidence="1 14">
        <name>[4Fe-4S] cluster</name>
        <dbReference type="ChEBI" id="CHEBI:49883"/>
    </cofactor>
</comment>
<dbReference type="InterPro" id="IPR019574">
    <property type="entry name" value="NADH_UbQ_OxRdtase_Gsu_4Fe4S-bd"/>
</dbReference>
<gene>
    <name evidence="18" type="primary">nuoG</name>
    <name evidence="18" type="ORF">RM532_09720</name>
</gene>
<dbReference type="NCBIfam" id="TIGR01973">
    <property type="entry name" value="NuoG"/>
    <property type="match status" value="1"/>
</dbReference>
<feature type="domain" description="2Fe-2S ferredoxin-type" evidence="15">
    <location>
        <begin position="1"/>
        <end position="83"/>
    </location>
</feature>
<dbReference type="Proteomes" id="UP001251857">
    <property type="component" value="Unassembled WGS sequence"/>
</dbReference>
<feature type="domain" description="4Fe-4S His(Cys)3-ligated-type" evidence="17">
    <location>
        <begin position="83"/>
        <end position="122"/>
    </location>
</feature>
<evidence type="ECO:0000259" key="15">
    <source>
        <dbReference type="PROSITE" id="PS51085"/>
    </source>
</evidence>
<evidence type="ECO:0000256" key="6">
    <source>
        <dbReference type="ARBA" id="ARBA00022723"/>
    </source>
</evidence>
<dbReference type="InterPro" id="IPR001041">
    <property type="entry name" value="2Fe-2S_ferredoxin-type"/>
</dbReference>
<dbReference type="SMART" id="SM00926">
    <property type="entry name" value="Molybdop_Fe4S4"/>
    <property type="match status" value="1"/>
</dbReference>
<dbReference type="EC" id="7.1.1.-" evidence="14"/>
<dbReference type="EMBL" id="JAVRIB010000009">
    <property type="protein sequence ID" value="MDT0635231.1"/>
    <property type="molecule type" value="Genomic_DNA"/>
</dbReference>
<dbReference type="PROSITE" id="PS00641">
    <property type="entry name" value="COMPLEX1_75K_1"/>
    <property type="match status" value="1"/>
</dbReference>
<dbReference type="PROSITE" id="PS51669">
    <property type="entry name" value="4FE4S_MOW_BIS_MGD"/>
    <property type="match status" value="1"/>
</dbReference>
<dbReference type="CDD" id="cd02771">
    <property type="entry name" value="MopB_NDH-1_NuoG2-N7"/>
    <property type="match status" value="1"/>
</dbReference>
<dbReference type="InterPro" id="IPR054351">
    <property type="entry name" value="NADH_UbQ_OxRdtase_ferredoxin"/>
</dbReference>
<dbReference type="PROSITE" id="PS51839">
    <property type="entry name" value="4FE4S_HC3"/>
    <property type="match status" value="1"/>
</dbReference>
<evidence type="ECO:0000256" key="10">
    <source>
        <dbReference type="ARBA" id="ARBA00023027"/>
    </source>
</evidence>
<keyword evidence="3 14" id="KW-0004">4Fe-4S</keyword>
<keyword evidence="9 14" id="KW-0411">Iron-sulfur</keyword>
<evidence type="ECO:0000256" key="8">
    <source>
        <dbReference type="ARBA" id="ARBA00023004"/>
    </source>
</evidence>
<dbReference type="SUPFAM" id="SSF53706">
    <property type="entry name" value="Formate dehydrogenase/DMSO reductase, domains 1-3"/>
    <property type="match status" value="1"/>
</dbReference>
<evidence type="ECO:0000256" key="2">
    <source>
        <dbReference type="ARBA" id="ARBA00005404"/>
    </source>
</evidence>
<proteinExistence type="inferred from homology"/>
<keyword evidence="6 14" id="KW-0479">Metal-binding</keyword>
<evidence type="ECO:0000259" key="16">
    <source>
        <dbReference type="PROSITE" id="PS51669"/>
    </source>
</evidence>
<keyword evidence="4 14" id="KW-0001">2Fe-2S</keyword>
<comment type="function">
    <text evidence="14">NDH-1 shuttles electrons from NADH, via FMN and iron-sulfur (Fe-S) centers, to quinones in the respiratory chain. Couples the redox reaction to proton translocation (for every two electrons transferred, four hydrogen ions are translocated across the cytoplasmic membrane), and thus conserves the redox energy in a proton gradient.</text>
</comment>
<dbReference type="Pfam" id="PF13510">
    <property type="entry name" value="Fer2_4"/>
    <property type="match status" value="1"/>
</dbReference>
<dbReference type="InterPro" id="IPR036010">
    <property type="entry name" value="2Fe-2S_ferredoxin-like_sf"/>
</dbReference>
<accession>A0ABU3C101</accession>
<dbReference type="InterPro" id="IPR006963">
    <property type="entry name" value="Mopterin_OxRdtase_4Fe-4S_dom"/>
</dbReference>
<evidence type="ECO:0000256" key="7">
    <source>
        <dbReference type="ARBA" id="ARBA00022967"/>
    </source>
</evidence>
<dbReference type="SUPFAM" id="SSF54292">
    <property type="entry name" value="2Fe-2S ferredoxin-like"/>
    <property type="match status" value="1"/>
</dbReference>
<evidence type="ECO:0000256" key="12">
    <source>
        <dbReference type="ARBA" id="ARBA00026021"/>
    </source>
</evidence>
<keyword evidence="11" id="KW-0830">Ubiquinone</keyword>
<dbReference type="SMART" id="SM00929">
    <property type="entry name" value="NADH-G_4Fe-4S_3"/>
    <property type="match status" value="1"/>
</dbReference>
<keyword evidence="7 14" id="KW-1278">Translocase</keyword>
<dbReference type="InterPro" id="IPR010228">
    <property type="entry name" value="NADH_UbQ_OxRdtase_Gsu"/>
</dbReference>
<evidence type="ECO:0000256" key="5">
    <source>
        <dbReference type="ARBA" id="ARBA00022719"/>
    </source>
</evidence>
<dbReference type="Pfam" id="PF00384">
    <property type="entry name" value="Molybdopterin"/>
    <property type="match status" value="1"/>
</dbReference>
<dbReference type="Gene3D" id="3.40.50.740">
    <property type="match status" value="1"/>
</dbReference>
<dbReference type="PROSITE" id="PS00643">
    <property type="entry name" value="COMPLEX1_75K_3"/>
    <property type="match status" value="1"/>
</dbReference>
<dbReference type="PROSITE" id="PS00642">
    <property type="entry name" value="COMPLEX1_75K_2"/>
    <property type="match status" value="1"/>
</dbReference>
<dbReference type="Pfam" id="PF22117">
    <property type="entry name" value="Fer4_Nqo3"/>
    <property type="match status" value="1"/>
</dbReference>
<dbReference type="CDD" id="cd00207">
    <property type="entry name" value="fer2"/>
    <property type="match status" value="1"/>
</dbReference>
<dbReference type="InterPro" id="IPR009010">
    <property type="entry name" value="Asp_de-COase-like_dom_sf"/>
</dbReference>
<dbReference type="CDD" id="cd02788">
    <property type="entry name" value="MopB_CT_NDH-1_NuoG2-N7"/>
    <property type="match status" value="1"/>
</dbReference>
<evidence type="ECO:0000259" key="17">
    <source>
        <dbReference type="PROSITE" id="PS51839"/>
    </source>
</evidence>
<dbReference type="Gene3D" id="3.10.20.740">
    <property type="match status" value="1"/>
</dbReference>
<dbReference type="Pfam" id="PF10588">
    <property type="entry name" value="NADH-G_4Fe-4S_3"/>
    <property type="match status" value="1"/>
</dbReference>
<dbReference type="SUPFAM" id="SSF54862">
    <property type="entry name" value="4Fe-4S ferredoxins"/>
    <property type="match status" value="1"/>
</dbReference>
<comment type="cofactor">
    <cofactor evidence="14">
        <name>[2Fe-2S] cluster</name>
        <dbReference type="ChEBI" id="CHEBI:190135"/>
    </cofactor>
    <text evidence="14">Binds 1 [2Fe-2S] cluster per subunit.</text>
</comment>
<organism evidence="18 19">
    <name type="scientific">Spectribacter hydrogenoxidans</name>
    <dbReference type="NCBI Taxonomy" id="3075608"/>
    <lineage>
        <taxon>Bacteria</taxon>
        <taxon>Pseudomonadati</taxon>
        <taxon>Pseudomonadota</taxon>
        <taxon>Gammaproteobacteria</taxon>
        <taxon>Salinisphaerales</taxon>
        <taxon>Salinisphaeraceae</taxon>
        <taxon>Spectribacter</taxon>
    </lineage>
</organism>
<protein>
    <recommendedName>
        <fullName evidence="14">NADH-quinone oxidoreductase</fullName>
        <ecNumber evidence="14">7.1.1.-</ecNumber>
    </recommendedName>
</protein>
<dbReference type="PANTHER" id="PTHR43105">
    <property type="entry name" value="RESPIRATORY NITRATE REDUCTASE"/>
    <property type="match status" value="1"/>
</dbReference>
<evidence type="ECO:0000256" key="3">
    <source>
        <dbReference type="ARBA" id="ARBA00022485"/>
    </source>
</evidence>
<dbReference type="RefSeq" id="WP_311653127.1">
    <property type="nucleotide sequence ID" value="NZ_JAVRIB010000009.1"/>
</dbReference>
<sequence length="890" mass="95070">MARLTIDGRPHDVDGRKNLLDAALSLGYDLPYFCWHPCLDSVGACRQCAVKQFRDADDEQGNIVMACMTPAADGTRIALNDADAVNFRARIIEWLMINHPHDCPVCEEGGECHLQDMTLMTGHTRRRYRGTKRTHRNQDLGPFINHEMNRCIACYRCVRYYRDYAGGDDLEAFAAHDNVYFGRHEDGALENPFSGNLVEVCPTGVFTDKTLGASYTRKWDMQAAPGICQHCSLGCNTSPGARDGVLKRIQNRYHGEINGYFLCDRGRFGAGFVNRDDRPRQAQLRSPGNGLQPAETDAALQTIAEQLRAARGVVGIGSPRASLETNHALRELVGAAHFSTGMAAGEQALVHRARQLLAQHPGERPSLRQTEQCDAVLILGEDVTNTAARLALSLRQSVRGAARDHAEAHGIPRWHDRAVRDIAGDRRHPLFIASPAATALDDVAAATCRARPADVAALGRAVAHALDASQPAPDGLDPALQQQAATIANALAGAERPLVVAGTGAGDAGILNAAGAVAGALGDKGHLFLTLPECNSLGVDLLDGISVEHALDRLVDGSADTVMVVENDLYQRAPAARVDAALEAATHVIVIDHSLHATLTRAHAALPAGSFAESDGTLINNEGRAQRFFQVYAAEEPVRESWRWCAALLRRLDRPMDWDGLDDVITHMTTARPHLAGVADAAPGADFRIAGMRLPRATHRYSGRTALHANVSVHEPTPPRDPDSPLAFSMEGWPGRRPGALLPFAWAPGWDSNQQAITKFQDEVGGALGGGDPGVRLPLDGAGEPGPLEDGAPAADDWLAVPVHHLFGGEPQSALAPAMAGRIPTPYAALNAAAARELHLADGDTLTLTVSGEHLSLPVRVLDSLADRSIGLPVGLPGLTGLTLPAVVTP</sequence>
<keyword evidence="10 14" id="KW-0520">NAD</keyword>
<evidence type="ECO:0000256" key="9">
    <source>
        <dbReference type="ARBA" id="ARBA00023014"/>
    </source>
</evidence>
<evidence type="ECO:0000256" key="1">
    <source>
        <dbReference type="ARBA" id="ARBA00001966"/>
    </source>
</evidence>
<evidence type="ECO:0000256" key="11">
    <source>
        <dbReference type="ARBA" id="ARBA00023075"/>
    </source>
</evidence>
<dbReference type="Pfam" id="PF04879">
    <property type="entry name" value="Molybdop_Fe4S4"/>
    <property type="match status" value="1"/>
</dbReference>
<name>A0ABU3C101_9GAMM</name>
<evidence type="ECO:0000313" key="18">
    <source>
        <dbReference type="EMBL" id="MDT0635231.1"/>
    </source>
</evidence>
<comment type="similarity">
    <text evidence="2 14">Belongs to the complex I 75 kDa subunit family.</text>
</comment>